<gene>
    <name evidence="6" type="ORF">Afil01_60840</name>
</gene>
<dbReference type="InterPro" id="IPR036390">
    <property type="entry name" value="WH_DNA-bd_sf"/>
</dbReference>
<comment type="similarity">
    <text evidence="1">Belongs to the LysR transcriptional regulatory family.</text>
</comment>
<sequence length="292" mass="30810">MSLAPNGLHFNELRVLVTVADARGFGAAGQRLGLTQSAVSHSVRTAERKLGAVLFDRGRHGATPTEPGERAVAQARQILRLLDGMPGEVRAAVSGEVTGTLRIASFRSAAAQVLPGVLERLRSRYPDLAAQVAIVPELGAGTAGEVAAGRADLGIATLNEGNHDLPKGLLTGTILEERYVLVHPRGAEPRELRLIDWPENCSSYTRDWWSRQDWLPRATVTAEDDGVVLSMVAAGMGMAVVPELSMPGAPAGLVARDLGADGPTRRVGYVTTPGAAATAGVRALIRELRAVR</sequence>
<dbReference type="RefSeq" id="WP_285666720.1">
    <property type="nucleotide sequence ID" value="NZ_BSTX01000005.1"/>
</dbReference>
<dbReference type="CDD" id="cd05466">
    <property type="entry name" value="PBP2_LTTR_substrate"/>
    <property type="match status" value="1"/>
</dbReference>
<reference evidence="6" key="1">
    <citation type="submission" date="2023-03" db="EMBL/GenBank/DDBJ databases">
        <title>Actinorhabdospora filicis NBRC 111898.</title>
        <authorList>
            <person name="Ichikawa N."/>
            <person name="Sato H."/>
            <person name="Tonouchi N."/>
        </authorList>
    </citation>
    <scope>NUCLEOTIDE SEQUENCE</scope>
    <source>
        <strain evidence="6">NBRC 111898</strain>
    </source>
</reference>
<comment type="caution">
    <text evidence="6">The sequence shown here is derived from an EMBL/GenBank/DDBJ whole genome shotgun (WGS) entry which is preliminary data.</text>
</comment>
<evidence type="ECO:0000256" key="1">
    <source>
        <dbReference type="ARBA" id="ARBA00009437"/>
    </source>
</evidence>
<keyword evidence="3" id="KW-0238">DNA-binding</keyword>
<proteinExistence type="inferred from homology"/>
<dbReference type="Pfam" id="PF00126">
    <property type="entry name" value="HTH_1"/>
    <property type="match status" value="1"/>
</dbReference>
<dbReference type="PANTHER" id="PTHR30346">
    <property type="entry name" value="TRANSCRIPTIONAL DUAL REGULATOR HCAR-RELATED"/>
    <property type="match status" value="1"/>
</dbReference>
<dbReference type="PANTHER" id="PTHR30346:SF28">
    <property type="entry name" value="HTH-TYPE TRANSCRIPTIONAL REGULATOR CYNR"/>
    <property type="match status" value="1"/>
</dbReference>
<dbReference type="InterPro" id="IPR005119">
    <property type="entry name" value="LysR_subst-bd"/>
</dbReference>
<keyword evidence="7" id="KW-1185">Reference proteome</keyword>
<dbReference type="AlphaFoldDB" id="A0A9W6W690"/>
<keyword evidence="4" id="KW-0804">Transcription</keyword>
<feature type="domain" description="HTH lysR-type" evidence="5">
    <location>
        <begin position="8"/>
        <end position="65"/>
    </location>
</feature>
<protein>
    <submittedName>
        <fullName evidence="6">Transcriptional regulator</fullName>
    </submittedName>
</protein>
<dbReference type="Pfam" id="PF03466">
    <property type="entry name" value="LysR_substrate"/>
    <property type="match status" value="1"/>
</dbReference>
<dbReference type="PROSITE" id="PS50931">
    <property type="entry name" value="HTH_LYSR"/>
    <property type="match status" value="1"/>
</dbReference>
<evidence type="ECO:0000256" key="3">
    <source>
        <dbReference type="ARBA" id="ARBA00023125"/>
    </source>
</evidence>
<dbReference type="SUPFAM" id="SSF46785">
    <property type="entry name" value="Winged helix' DNA-binding domain"/>
    <property type="match status" value="1"/>
</dbReference>
<dbReference type="GO" id="GO:0003700">
    <property type="term" value="F:DNA-binding transcription factor activity"/>
    <property type="evidence" value="ECO:0007669"/>
    <property type="project" value="InterPro"/>
</dbReference>
<organism evidence="6 7">
    <name type="scientific">Actinorhabdospora filicis</name>
    <dbReference type="NCBI Taxonomy" id="1785913"/>
    <lineage>
        <taxon>Bacteria</taxon>
        <taxon>Bacillati</taxon>
        <taxon>Actinomycetota</taxon>
        <taxon>Actinomycetes</taxon>
        <taxon>Micromonosporales</taxon>
        <taxon>Micromonosporaceae</taxon>
        <taxon>Actinorhabdospora</taxon>
    </lineage>
</organism>
<keyword evidence="2" id="KW-0805">Transcription regulation</keyword>
<dbReference type="InterPro" id="IPR000847">
    <property type="entry name" value="LysR_HTH_N"/>
</dbReference>
<evidence type="ECO:0000259" key="5">
    <source>
        <dbReference type="PROSITE" id="PS50931"/>
    </source>
</evidence>
<dbReference type="GO" id="GO:0032993">
    <property type="term" value="C:protein-DNA complex"/>
    <property type="evidence" value="ECO:0007669"/>
    <property type="project" value="TreeGrafter"/>
</dbReference>
<name>A0A9W6W690_9ACTN</name>
<dbReference type="GO" id="GO:0003677">
    <property type="term" value="F:DNA binding"/>
    <property type="evidence" value="ECO:0007669"/>
    <property type="project" value="UniProtKB-KW"/>
</dbReference>
<accession>A0A9W6W690</accession>
<dbReference type="Gene3D" id="3.40.190.10">
    <property type="entry name" value="Periplasmic binding protein-like II"/>
    <property type="match status" value="3"/>
</dbReference>
<evidence type="ECO:0000313" key="6">
    <source>
        <dbReference type="EMBL" id="GLZ81277.1"/>
    </source>
</evidence>
<evidence type="ECO:0000313" key="7">
    <source>
        <dbReference type="Proteomes" id="UP001165079"/>
    </source>
</evidence>
<evidence type="ECO:0000256" key="2">
    <source>
        <dbReference type="ARBA" id="ARBA00023015"/>
    </source>
</evidence>
<dbReference type="InterPro" id="IPR036388">
    <property type="entry name" value="WH-like_DNA-bd_sf"/>
</dbReference>
<dbReference type="EMBL" id="BSTX01000005">
    <property type="protein sequence ID" value="GLZ81277.1"/>
    <property type="molecule type" value="Genomic_DNA"/>
</dbReference>
<dbReference type="Proteomes" id="UP001165079">
    <property type="component" value="Unassembled WGS sequence"/>
</dbReference>
<dbReference type="SUPFAM" id="SSF53850">
    <property type="entry name" value="Periplasmic binding protein-like II"/>
    <property type="match status" value="1"/>
</dbReference>
<evidence type="ECO:0000256" key="4">
    <source>
        <dbReference type="ARBA" id="ARBA00023163"/>
    </source>
</evidence>
<dbReference type="Gene3D" id="1.10.10.10">
    <property type="entry name" value="Winged helix-like DNA-binding domain superfamily/Winged helix DNA-binding domain"/>
    <property type="match status" value="1"/>
</dbReference>